<gene>
    <name evidence="3" type="ORF">HMPREF9429_01721</name>
</gene>
<organism evidence="3 4">
    <name type="scientific">Megasphaera micronuciformis F0359</name>
    <dbReference type="NCBI Taxonomy" id="706434"/>
    <lineage>
        <taxon>Bacteria</taxon>
        <taxon>Bacillati</taxon>
        <taxon>Bacillota</taxon>
        <taxon>Negativicutes</taxon>
        <taxon>Veillonellales</taxon>
        <taxon>Veillonellaceae</taxon>
        <taxon>Megasphaera</taxon>
    </lineage>
</organism>
<comment type="caution">
    <text evidence="3">The sequence shown here is derived from an EMBL/GenBank/DDBJ whole genome shotgun (WGS) entry which is preliminary data.</text>
</comment>
<feature type="transmembrane region" description="Helical" evidence="2">
    <location>
        <begin position="88"/>
        <end position="108"/>
    </location>
</feature>
<dbReference type="InterPro" id="IPR019284">
    <property type="entry name" value="RP532"/>
</dbReference>
<dbReference type="HOGENOM" id="CLU_124439_0_0_9"/>
<dbReference type="eggNOG" id="COG5346">
    <property type="taxonomic scope" value="Bacteria"/>
</dbReference>
<dbReference type="AlphaFoldDB" id="E2ZE19"/>
<evidence type="ECO:0000313" key="4">
    <source>
        <dbReference type="Proteomes" id="UP000003195"/>
    </source>
</evidence>
<feature type="transmembrane region" description="Helical" evidence="2">
    <location>
        <begin position="114"/>
        <end position="133"/>
    </location>
</feature>
<dbReference type="EMBL" id="AECS01000042">
    <property type="protein sequence ID" value="EFQ03447.1"/>
    <property type="molecule type" value="Genomic_DNA"/>
</dbReference>
<reference evidence="3 4" key="1">
    <citation type="submission" date="2010-08" db="EMBL/GenBank/DDBJ databases">
        <authorList>
            <person name="Weinstock G."/>
            <person name="Sodergren E."/>
            <person name="Clifton S."/>
            <person name="Fulton L."/>
            <person name="Fulton B."/>
            <person name="Courtney L."/>
            <person name="Fronick C."/>
            <person name="Harrison M."/>
            <person name="Strong C."/>
            <person name="Farmer C."/>
            <person name="Delahaunty K."/>
            <person name="Markovic C."/>
            <person name="Hall O."/>
            <person name="Minx P."/>
            <person name="Tomlinson C."/>
            <person name="Mitreva M."/>
            <person name="Hou S."/>
            <person name="Chen J."/>
            <person name="Wollam A."/>
            <person name="Pepin K.H."/>
            <person name="Johnson M."/>
            <person name="Bhonagiri V."/>
            <person name="Zhang X."/>
            <person name="Suruliraj S."/>
            <person name="Warren W."/>
            <person name="Chinwalla A."/>
            <person name="Mardis E.R."/>
            <person name="Wilson R.K."/>
        </authorList>
    </citation>
    <scope>NUCLEOTIDE SEQUENCE [LARGE SCALE GENOMIC DNA]</scope>
    <source>
        <strain evidence="3 4">F0359</strain>
    </source>
</reference>
<proteinExistence type="predicted"/>
<evidence type="ECO:0000256" key="1">
    <source>
        <dbReference type="SAM" id="MobiDB-lite"/>
    </source>
</evidence>
<dbReference type="STRING" id="706434.HMPREF9429_01721"/>
<evidence type="ECO:0000313" key="3">
    <source>
        <dbReference type="EMBL" id="EFQ03447.1"/>
    </source>
</evidence>
<dbReference type="Pfam" id="PF10097">
    <property type="entry name" value="DUF2335"/>
    <property type="match status" value="1"/>
</dbReference>
<name>E2ZE19_9FIRM</name>
<dbReference type="RefSeq" id="WP_006943078.1">
    <property type="nucleotide sequence ID" value="NZ_GL538211.1"/>
</dbReference>
<keyword evidence="2" id="KW-0472">Membrane</keyword>
<dbReference type="Proteomes" id="UP000003195">
    <property type="component" value="Unassembled WGS sequence"/>
</dbReference>
<evidence type="ECO:0000256" key="2">
    <source>
        <dbReference type="SAM" id="Phobius"/>
    </source>
</evidence>
<protein>
    <recommendedName>
        <fullName evidence="5">DUF2335 domain-containing protein</fullName>
    </recommendedName>
</protein>
<evidence type="ECO:0008006" key="5">
    <source>
        <dbReference type="Google" id="ProtNLM"/>
    </source>
</evidence>
<keyword evidence="2" id="KW-1133">Transmembrane helix</keyword>
<feature type="compositionally biased region" description="Basic and acidic residues" evidence="1">
    <location>
        <begin position="1"/>
        <end position="16"/>
    </location>
</feature>
<accession>E2ZE19</accession>
<feature type="region of interest" description="Disordered" evidence="1">
    <location>
        <begin position="1"/>
        <end position="26"/>
    </location>
</feature>
<sequence length="141" mass="15769">MSNKKSDENIPEKLDVPEFLQKKTGQPIQQIQQMQIRSGPLPDPEELQRYEDICPGAAGRIIDMAESQGKHRRELEAKVIKAEVWDGHMALIFAFILSLVCLVGGIYLLENDHYIVGTVFAGVGVTAIIRAFLGHKNSRNK</sequence>
<keyword evidence="4" id="KW-1185">Reference proteome</keyword>
<keyword evidence="2" id="KW-0812">Transmembrane</keyword>
<dbReference type="OrthoDB" id="2329681at2"/>